<sequence length="360" mass="40221">MLIFILILTSLNFVLPEGNIAQAESPLLIPTKGHQGKQNAHVISPLTLATEYYPFNVTIRHLSSRSIGISWNCKDSALNDRYEVMIKPVLASYKVVETVRNNMSCYLVMDKLQPDTTYQVAVSAIAGRNRKRSGYVFFKTFKDDGSDHSDGTISDLPSPSTPNAKGPIFPRVRVVEITLVALALVLWAGAIVLFFHRWGKIRMLLPYQPDYKEMKNSNASCTTCSLTPHHQCQKIHHLPNPTGECFQAQGMTTPYQCPHQPHPPLHSNTPYLPHQPLSEPGPSTSAVGEAHANTVTVTEAGCSPMRQKTPSLHEGEISIDVAVQRHHHLNSIKKARSAEHISKQYVYPWDEQHDIECTEF</sequence>
<evidence type="ECO:0000256" key="3">
    <source>
        <dbReference type="SAM" id="SignalP"/>
    </source>
</evidence>
<evidence type="ECO:0000259" key="4">
    <source>
        <dbReference type="PROSITE" id="PS50853"/>
    </source>
</evidence>
<name>A0ABP1Q2F8_9HEXA</name>
<organism evidence="5 6">
    <name type="scientific">Orchesella dallaii</name>
    <dbReference type="NCBI Taxonomy" id="48710"/>
    <lineage>
        <taxon>Eukaryota</taxon>
        <taxon>Metazoa</taxon>
        <taxon>Ecdysozoa</taxon>
        <taxon>Arthropoda</taxon>
        <taxon>Hexapoda</taxon>
        <taxon>Collembola</taxon>
        <taxon>Entomobryomorpha</taxon>
        <taxon>Entomobryoidea</taxon>
        <taxon>Orchesellidae</taxon>
        <taxon>Orchesellinae</taxon>
        <taxon>Orchesella</taxon>
    </lineage>
</organism>
<keyword evidence="2" id="KW-0472">Membrane</keyword>
<evidence type="ECO:0000313" key="6">
    <source>
        <dbReference type="Proteomes" id="UP001642540"/>
    </source>
</evidence>
<dbReference type="Gene3D" id="2.60.40.10">
    <property type="entry name" value="Immunoglobulins"/>
    <property type="match status" value="1"/>
</dbReference>
<keyword evidence="2" id="KW-0812">Transmembrane</keyword>
<feature type="chain" id="PRO_5047357058" description="Fibronectin type-III domain-containing protein" evidence="3">
    <location>
        <begin position="17"/>
        <end position="360"/>
    </location>
</feature>
<dbReference type="CDD" id="cd00063">
    <property type="entry name" value="FN3"/>
    <property type="match status" value="1"/>
</dbReference>
<keyword evidence="3" id="KW-0732">Signal</keyword>
<evidence type="ECO:0000256" key="1">
    <source>
        <dbReference type="SAM" id="MobiDB-lite"/>
    </source>
</evidence>
<proteinExistence type="predicted"/>
<dbReference type="InterPro" id="IPR003961">
    <property type="entry name" value="FN3_dom"/>
</dbReference>
<comment type="caution">
    <text evidence="5">The sequence shown here is derived from an EMBL/GenBank/DDBJ whole genome shotgun (WGS) entry which is preliminary data.</text>
</comment>
<dbReference type="InterPro" id="IPR032073">
    <property type="entry name" value="FNDC5_C"/>
</dbReference>
<dbReference type="SUPFAM" id="SSF49265">
    <property type="entry name" value="Fibronectin type III"/>
    <property type="match status" value="1"/>
</dbReference>
<evidence type="ECO:0000313" key="5">
    <source>
        <dbReference type="EMBL" id="CAL8083418.1"/>
    </source>
</evidence>
<feature type="domain" description="Fibronectin type-III" evidence="4">
    <location>
        <begin position="53"/>
        <end position="146"/>
    </location>
</feature>
<feature type="signal peptide" evidence="3">
    <location>
        <begin position="1"/>
        <end position="16"/>
    </location>
</feature>
<keyword evidence="2" id="KW-1133">Transmembrane helix</keyword>
<dbReference type="PROSITE" id="PS50853">
    <property type="entry name" value="FN3"/>
    <property type="match status" value="1"/>
</dbReference>
<evidence type="ECO:0000256" key="2">
    <source>
        <dbReference type="SAM" id="Phobius"/>
    </source>
</evidence>
<dbReference type="InterPro" id="IPR013783">
    <property type="entry name" value="Ig-like_fold"/>
</dbReference>
<keyword evidence="6" id="KW-1185">Reference proteome</keyword>
<reference evidence="5 6" key="1">
    <citation type="submission" date="2024-08" db="EMBL/GenBank/DDBJ databases">
        <authorList>
            <person name="Cucini C."/>
            <person name="Frati F."/>
        </authorList>
    </citation>
    <scope>NUCLEOTIDE SEQUENCE [LARGE SCALE GENOMIC DNA]</scope>
</reference>
<dbReference type="EMBL" id="CAXLJM020000016">
    <property type="protein sequence ID" value="CAL8083418.1"/>
    <property type="molecule type" value="Genomic_DNA"/>
</dbReference>
<dbReference type="Pfam" id="PF16066">
    <property type="entry name" value="DUF4808"/>
    <property type="match status" value="1"/>
</dbReference>
<accession>A0ABP1Q2F8</accession>
<feature type="region of interest" description="Disordered" evidence="1">
    <location>
        <begin position="261"/>
        <end position="288"/>
    </location>
</feature>
<dbReference type="Proteomes" id="UP001642540">
    <property type="component" value="Unassembled WGS sequence"/>
</dbReference>
<protein>
    <recommendedName>
        <fullName evidence="4">Fibronectin type-III domain-containing protein</fullName>
    </recommendedName>
</protein>
<feature type="transmembrane region" description="Helical" evidence="2">
    <location>
        <begin position="177"/>
        <end position="195"/>
    </location>
</feature>
<dbReference type="Pfam" id="PF00041">
    <property type="entry name" value="fn3"/>
    <property type="match status" value="1"/>
</dbReference>
<dbReference type="PANTHER" id="PTHR21104">
    <property type="entry name" value="FIBRONECTIN TYPE III DOMAIN-CONTAINING PROTEIN"/>
    <property type="match status" value="1"/>
</dbReference>
<dbReference type="PANTHER" id="PTHR21104:SF2">
    <property type="entry name" value="FIBRONECTIN TYPE-III DOMAIN-CONTAINING PROTEIN"/>
    <property type="match status" value="1"/>
</dbReference>
<gene>
    <name evidence="5" type="ORF">ODALV1_LOCUS5479</name>
</gene>
<dbReference type="InterPro" id="IPR036116">
    <property type="entry name" value="FN3_sf"/>
</dbReference>